<dbReference type="Gene3D" id="3.40.50.720">
    <property type="entry name" value="NAD(P)-binding Rossmann-like Domain"/>
    <property type="match status" value="1"/>
</dbReference>
<protein>
    <submittedName>
        <fullName evidence="3">NAD dependent epimerase/dehydratase family enzyme</fullName>
    </submittedName>
</protein>
<dbReference type="PANTHER" id="PTHR11092:SF0">
    <property type="entry name" value="EPIMERASE FAMILY PROTEIN SDR39U1"/>
    <property type="match status" value="1"/>
</dbReference>
<evidence type="ECO:0000259" key="1">
    <source>
        <dbReference type="Pfam" id="PF01370"/>
    </source>
</evidence>
<reference evidence="3 4" key="1">
    <citation type="submission" date="2020-07" db="EMBL/GenBank/DDBJ databases">
        <title>Sequencing the genomes of 1000 actinobacteria strains.</title>
        <authorList>
            <person name="Klenk H.-P."/>
        </authorList>
    </citation>
    <scope>NUCLEOTIDE SEQUENCE [LARGE SCALE GENOMIC DNA]</scope>
    <source>
        <strain evidence="3 4">LI1</strain>
    </source>
</reference>
<evidence type="ECO:0000313" key="4">
    <source>
        <dbReference type="Proteomes" id="UP000537260"/>
    </source>
</evidence>
<dbReference type="EMBL" id="JACCFM010000001">
    <property type="protein sequence ID" value="NYJ19382.1"/>
    <property type="molecule type" value="Genomic_DNA"/>
</dbReference>
<feature type="domain" description="NAD-dependent epimerase/dehydratase" evidence="1">
    <location>
        <begin position="166"/>
        <end position="276"/>
    </location>
</feature>
<organism evidence="3 4">
    <name type="scientific">Glaciibacter psychrotolerans</name>
    <dbReference type="NCBI Taxonomy" id="670054"/>
    <lineage>
        <taxon>Bacteria</taxon>
        <taxon>Bacillati</taxon>
        <taxon>Actinomycetota</taxon>
        <taxon>Actinomycetes</taxon>
        <taxon>Micrococcales</taxon>
        <taxon>Microbacteriaceae</taxon>
        <taxon>Glaciibacter</taxon>
    </lineage>
</organism>
<evidence type="ECO:0000259" key="2">
    <source>
        <dbReference type="Pfam" id="PF13761"/>
    </source>
</evidence>
<dbReference type="Proteomes" id="UP000537260">
    <property type="component" value="Unassembled WGS sequence"/>
</dbReference>
<name>A0A7Z0EED1_9MICO</name>
<dbReference type="InterPro" id="IPR036291">
    <property type="entry name" value="NAD(P)-bd_dom_sf"/>
</dbReference>
<accession>A0A7Z0EED1</accession>
<comment type="caution">
    <text evidence="3">The sequence shown here is derived from an EMBL/GenBank/DDBJ whole genome shotgun (WGS) entry which is preliminary data.</text>
</comment>
<dbReference type="PANTHER" id="PTHR11092">
    <property type="entry name" value="SUGAR NUCLEOTIDE EPIMERASE RELATED"/>
    <property type="match status" value="1"/>
</dbReference>
<gene>
    <name evidence="3" type="ORF">HNR05_001173</name>
</gene>
<dbReference type="InterPro" id="IPR001509">
    <property type="entry name" value="Epimerase_deHydtase"/>
</dbReference>
<dbReference type="Pfam" id="PF13761">
    <property type="entry name" value="DUF4166"/>
    <property type="match status" value="1"/>
</dbReference>
<proteinExistence type="predicted"/>
<dbReference type="SUPFAM" id="SSF51735">
    <property type="entry name" value="NAD(P)-binding Rossmann-fold domains"/>
    <property type="match status" value="1"/>
</dbReference>
<sequence>MSGSPVLSPYETAWGGLPDTLHPRLRRYFGAIPAGRHGFVTGVFERVGTPRRWLWPLLTLLGRPDVIFPGWHENVPFTVVNRPDASAVLAERTFHFPDGDRTMVDAITAEATSPKSGGLVDYLGSGRRLRASLRASVSQGALHLTSTGVGVRIGRRWLNLPPRLSFIGGYLARAYRAEGAEVSLIGRQGPDAGWGDTAGIATLLEGADLLVNLAGKSVNCRYTTANRVEILRSRVETTRELADAIQACTVPPRLWVNSSTATIYRHSEDRPMTETEGEIGTGFSVGIATAWEDAFFEVELSKTRRVALRMAIVLGDGSALVPLIRLAQFGLGGPQLDGAWFGTAAGRRAGTFHERRGGGGRQKFSWIHFDDVLGIIRHLSRMSGSTASSMPRPPIRATIAR</sequence>
<dbReference type="InterPro" id="IPR025311">
    <property type="entry name" value="DUF4166"/>
</dbReference>
<dbReference type="Pfam" id="PF01370">
    <property type="entry name" value="Epimerase"/>
    <property type="match status" value="1"/>
</dbReference>
<evidence type="ECO:0000313" key="3">
    <source>
        <dbReference type="EMBL" id="NYJ19382.1"/>
    </source>
</evidence>
<feature type="domain" description="DUF4166" evidence="2">
    <location>
        <begin position="21"/>
        <end position="165"/>
    </location>
</feature>
<dbReference type="AlphaFoldDB" id="A0A7Z0EED1"/>
<keyword evidence="4" id="KW-1185">Reference proteome</keyword>